<reference evidence="2" key="1">
    <citation type="submission" date="2019-11" db="EMBL/GenBank/DDBJ databases">
        <title>Genomic insights into an expanded diversity of filamentous marine cyanobacteria reveals the extraordinary biosynthetic potential of Moorea and Okeania.</title>
        <authorList>
            <person name="Ferreira Leao T."/>
            <person name="Wang M."/>
            <person name="Moss N."/>
            <person name="Da Silva R."/>
            <person name="Sanders J."/>
            <person name="Nurk S."/>
            <person name="Gurevich A."/>
            <person name="Humphrey G."/>
            <person name="Reher R."/>
            <person name="Zhu Q."/>
            <person name="Belda-Ferre P."/>
            <person name="Glukhov E."/>
            <person name="Rex R."/>
            <person name="Dorrestein P.C."/>
            <person name="Knight R."/>
            <person name="Pevzner P."/>
            <person name="Gerwick W.H."/>
            <person name="Gerwick L."/>
        </authorList>
    </citation>
    <scope>NUCLEOTIDE SEQUENCE</scope>
    <source>
        <strain evidence="2">SIO1C4</strain>
    </source>
</reference>
<protein>
    <submittedName>
        <fullName evidence="2">DUF928 domain-containing protein</fullName>
    </submittedName>
</protein>
<dbReference type="InterPro" id="IPR010328">
    <property type="entry name" value="DUF928"/>
</dbReference>
<sequence>SSSSSLNEDRDSSILPSPPLPLSPSSQPKTINFTPPPPPPDRSAAGERGGAASRGCGNGKQSLMALVPDYKQTINLEQGEEIPVTKIWGLTTDDYPTFWFFVPYDQASITTIEFVIKDESQKPSKTIYRTLLNKPEMPGIISVTMDKTTEPLQVSKTAHQKSYHWFLKIKVKCNPLQPAQLQTVDGWVERVSPSATLAEHLQQATPQQQVALYAENGIWHNALTTLAELRLAKAKDAPILADWTSLLKSEELESLANYPLVNCCQAE</sequence>
<accession>A0A6B3NCV0</accession>
<evidence type="ECO:0000313" key="2">
    <source>
        <dbReference type="EMBL" id="NER30919.1"/>
    </source>
</evidence>
<comment type="caution">
    <text evidence="2">The sequence shown here is derived from an EMBL/GenBank/DDBJ whole genome shotgun (WGS) entry which is preliminary data.</text>
</comment>
<dbReference type="EMBL" id="JAAHFQ010000675">
    <property type="protein sequence ID" value="NER30919.1"/>
    <property type="molecule type" value="Genomic_DNA"/>
</dbReference>
<dbReference type="Pfam" id="PF06051">
    <property type="entry name" value="DUF928"/>
    <property type="match status" value="1"/>
</dbReference>
<gene>
    <name evidence="2" type="ORF">F6J89_25685</name>
</gene>
<dbReference type="AlphaFoldDB" id="A0A6B3NCV0"/>
<feature type="non-terminal residue" evidence="2">
    <location>
        <position position="1"/>
    </location>
</feature>
<organism evidence="2">
    <name type="scientific">Symploca sp. SIO1C4</name>
    <dbReference type="NCBI Taxonomy" id="2607765"/>
    <lineage>
        <taxon>Bacteria</taxon>
        <taxon>Bacillati</taxon>
        <taxon>Cyanobacteriota</taxon>
        <taxon>Cyanophyceae</taxon>
        <taxon>Coleofasciculales</taxon>
        <taxon>Coleofasciculaceae</taxon>
        <taxon>Symploca</taxon>
    </lineage>
</organism>
<proteinExistence type="predicted"/>
<evidence type="ECO:0000256" key="1">
    <source>
        <dbReference type="SAM" id="MobiDB-lite"/>
    </source>
</evidence>
<feature type="region of interest" description="Disordered" evidence="1">
    <location>
        <begin position="1"/>
        <end position="58"/>
    </location>
</feature>
<name>A0A6B3NCV0_9CYAN</name>